<dbReference type="Gene3D" id="3.30.470.20">
    <property type="entry name" value="ATP-grasp fold, B domain"/>
    <property type="match status" value="1"/>
</dbReference>
<dbReference type="EMBL" id="JAXCGZ010000268">
    <property type="protein sequence ID" value="KAK7086273.1"/>
    <property type="molecule type" value="Genomic_DNA"/>
</dbReference>
<sequence length="657" mass="74423">MLYISEVRNLRRLELTMAVKESDVNKRYHWIMDSEEAAGGGRVAAHDWRLMVCLTYTDGDSSTCLPRKFFPALHAHQKLNDSGKGVTPRIHLLVPQGYFWGFSTESFADKNERMLSLIGRYPGLRGTFWRRENLCDLLHASRLVPPIRTLIPACYALPTHHAYLTAAAHALPDTAQWVVKRGHSGRGVRVIDNRRLLQELRDKSIGNGEILQIHWGPPLQILGVSVSVRLYLLLTSLQPLRAYAHTHGEVIFRHLPSRGYAKIEDRVWTWAELVSWIGRNSGEEAMIALVRNTEVALTTLALAADLLIPHKLQTLRKSSRRFRCESCFQLLGVEIVYNSTYHPAIIGVTGQPDLSLTSSENPLRDSHSSKAVYFTYVLERSKLTKSMLDLLLSDRKVAKEVSETVAEVADNIGVVGIDCLISHDLCLTHADLEYLLHTQRENKQCLSLKEYSSFRLHSQYNTTVQQGFGKLKKSFAMLALENVNSVEKNFTSEENIGSTHHIISGLLDNLNKNNQSKSSIGTDYGQEIISKSKYIQDGFTVIYPSSVGHQYDQIIDDLYLAVSSNTSTAFAPAAYLLTESWRHSTRDLHGLLTSMAAHWRPFPNGIPPMLASLDLRQNEDIHEKWLKNQESQSQRCMEGKWRSDSPRHKSFLDTYEF</sequence>
<organism evidence="1 2">
    <name type="scientific">Halocaridina rubra</name>
    <name type="common">Hawaiian red shrimp</name>
    <dbReference type="NCBI Taxonomy" id="373956"/>
    <lineage>
        <taxon>Eukaryota</taxon>
        <taxon>Metazoa</taxon>
        <taxon>Ecdysozoa</taxon>
        <taxon>Arthropoda</taxon>
        <taxon>Crustacea</taxon>
        <taxon>Multicrustacea</taxon>
        <taxon>Malacostraca</taxon>
        <taxon>Eumalacostraca</taxon>
        <taxon>Eucarida</taxon>
        <taxon>Decapoda</taxon>
        <taxon>Pleocyemata</taxon>
        <taxon>Caridea</taxon>
        <taxon>Atyoidea</taxon>
        <taxon>Atyidae</taxon>
        <taxon>Halocaridina</taxon>
    </lineage>
</organism>
<keyword evidence="2" id="KW-1185">Reference proteome</keyword>
<evidence type="ECO:0000313" key="2">
    <source>
        <dbReference type="Proteomes" id="UP001381693"/>
    </source>
</evidence>
<reference evidence="1 2" key="1">
    <citation type="submission" date="2023-11" db="EMBL/GenBank/DDBJ databases">
        <title>Halocaridina rubra genome assembly.</title>
        <authorList>
            <person name="Smith C."/>
        </authorList>
    </citation>
    <scope>NUCLEOTIDE SEQUENCE [LARGE SCALE GENOMIC DNA]</scope>
    <source>
        <strain evidence="1">EP-1</strain>
        <tissue evidence="1">Whole</tissue>
    </source>
</reference>
<dbReference type="PANTHER" id="PTHR14776">
    <property type="entry name" value="CADHERIN-LIKE AND PC-ESTERASE DOMAIN-CONTAINING PROTEIN 1"/>
    <property type="match status" value="1"/>
</dbReference>
<comment type="caution">
    <text evidence="1">The sequence shown here is derived from an EMBL/GenBank/DDBJ whole genome shotgun (WGS) entry which is preliminary data.</text>
</comment>
<evidence type="ECO:0000313" key="1">
    <source>
        <dbReference type="EMBL" id="KAK7086273.1"/>
    </source>
</evidence>
<protein>
    <submittedName>
        <fullName evidence="1">Uncharacterized protein</fullName>
    </submittedName>
</protein>
<dbReference type="PANTHER" id="PTHR14776:SF1">
    <property type="entry name" value="CADHERIN-LIKE AND PC-ESTERASE DOMAIN-CONTAINING PROTEIN 1"/>
    <property type="match status" value="1"/>
</dbReference>
<dbReference type="Proteomes" id="UP001381693">
    <property type="component" value="Unassembled WGS sequence"/>
</dbReference>
<gene>
    <name evidence="1" type="ORF">SK128_017396</name>
</gene>
<accession>A0AAN9AG56</accession>
<dbReference type="AlphaFoldDB" id="A0AAN9AG56"/>
<proteinExistence type="predicted"/>
<name>A0AAN9AG56_HALRR</name>